<dbReference type="Proteomes" id="UP000283709">
    <property type="component" value="Unassembled WGS sequence"/>
</dbReference>
<dbReference type="AlphaFoldDB" id="A0A3R7GUA5"/>
<proteinExistence type="predicted"/>
<organism evidence="1 2">
    <name type="scientific">Paraburkholderia fungorum</name>
    <dbReference type="NCBI Taxonomy" id="134537"/>
    <lineage>
        <taxon>Bacteria</taxon>
        <taxon>Pseudomonadati</taxon>
        <taxon>Pseudomonadota</taxon>
        <taxon>Betaproteobacteria</taxon>
        <taxon>Burkholderiales</taxon>
        <taxon>Burkholderiaceae</taxon>
        <taxon>Paraburkholderia</taxon>
    </lineage>
</organism>
<protein>
    <recommendedName>
        <fullName evidence="3">DUF4435 domain-containing protein</fullName>
    </recommendedName>
</protein>
<evidence type="ECO:0008006" key="3">
    <source>
        <dbReference type="Google" id="ProtNLM"/>
    </source>
</evidence>
<name>A0A3R7GUA5_9BURK</name>
<reference evidence="1 2" key="1">
    <citation type="submission" date="2016-07" db="EMBL/GenBank/DDBJ databases">
        <title>Genome analysis of Burkholderia fungorum ES3-20.</title>
        <authorList>
            <person name="Xu D."/>
            <person name="Yao R."/>
            <person name="Zheng S."/>
        </authorList>
    </citation>
    <scope>NUCLEOTIDE SEQUENCE [LARGE SCALE GENOMIC DNA]</scope>
    <source>
        <strain evidence="1 2">ES3-20</strain>
    </source>
</reference>
<accession>A0A3R7GUA5</accession>
<evidence type="ECO:0000313" key="1">
    <source>
        <dbReference type="EMBL" id="RKF46879.1"/>
    </source>
</evidence>
<sequence>MLEVLDTTSDELALLGDLGIRPSQMFLARVVIWVEGPSDIHYVTALLHEVDKTMVAGRDFAFVSYGGASSSHLDLETDRSENEDEGDAANRLVKVLKVAHRSIIVCDRDRAQGTSDRALIERLIEAASRLPGHARVETSFGREIENGVKESVLLRVLLEVRPKRFNKPNKANITYIDYVIGQDDSFDEVVSLAARDENGRPLSSDLVSRVKERLEQQKTNISDRVRTIGLNEDVFRNEVVDRARQMVRWMRDG</sequence>
<evidence type="ECO:0000313" key="2">
    <source>
        <dbReference type="Proteomes" id="UP000283709"/>
    </source>
</evidence>
<comment type="caution">
    <text evidence="1">The sequence shown here is derived from an EMBL/GenBank/DDBJ whole genome shotgun (WGS) entry which is preliminary data.</text>
</comment>
<dbReference type="EMBL" id="MCAS01000012">
    <property type="protein sequence ID" value="RKF46879.1"/>
    <property type="molecule type" value="Genomic_DNA"/>
</dbReference>
<gene>
    <name evidence="1" type="ORF">BCY88_04635</name>
</gene>